<keyword evidence="5" id="KW-0472">Membrane</keyword>
<keyword evidence="3 7" id="KW-0732">Signal</keyword>
<comment type="subcellular location">
    <subcellularLocation>
        <location evidence="1">Membrane</location>
        <topology evidence="1">Single-pass membrane protein</topology>
    </subcellularLocation>
</comment>
<dbReference type="PROSITE" id="PS51212">
    <property type="entry name" value="WSC"/>
    <property type="match status" value="1"/>
</dbReference>
<protein>
    <recommendedName>
        <fullName evidence="8">WSC domain-containing protein</fullName>
    </recommendedName>
</protein>
<evidence type="ECO:0000256" key="1">
    <source>
        <dbReference type="ARBA" id="ARBA00004167"/>
    </source>
</evidence>
<keyword evidence="6" id="KW-0325">Glycoprotein</keyword>
<dbReference type="Proteomes" id="UP000749559">
    <property type="component" value="Unassembled WGS sequence"/>
</dbReference>
<dbReference type="EMBL" id="CAIIXF020000012">
    <property type="protein sequence ID" value="CAH1802370.1"/>
    <property type="molecule type" value="Genomic_DNA"/>
</dbReference>
<evidence type="ECO:0000313" key="9">
    <source>
        <dbReference type="EMBL" id="CAH1802370.1"/>
    </source>
</evidence>
<keyword evidence="2" id="KW-0812">Transmembrane</keyword>
<dbReference type="OrthoDB" id="6132789at2759"/>
<evidence type="ECO:0000256" key="6">
    <source>
        <dbReference type="ARBA" id="ARBA00023180"/>
    </source>
</evidence>
<feature type="domain" description="WSC" evidence="8">
    <location>
        <begin position="106"/>
        <end position="200"/>
    </location>
</feature>
<dbReference type="SMART" id="SM00321">
    <property type="entry name" value="WSC"/>
    <property type="match status" value="1"/>
</dbReference>
<comment type="caution">
    <text evidence="9">The sequence shown here is derived from an EMBL/GenBank/DDBJ whole genome shotgun (WGS) entry which is preliminary data.</text>
</comment>
<reference evidence="9" key="1">
    <citation type="submission" date="2022-03" db="EMBL/GenBank/DDBJ databases">
        <authorList>
            <person name="Martin C."/>
        </authorList>
    </citation>
    <scope>NUCLEOTIDE SEQUENCE</scope>
</reference>
<proteinExistence type="predicted"/>
<name>A0A8S4Q8A5_OWEFU</name>
<dbReference type="InterPro" id="IPR051836">
    <property type="entry name" value="Kremen_rcpt"/>
</dbReference>
<sequence length="205" mass="22454">MADLMIIMVLLSVLISYCESVGNAASFTVWPIGSYINGPGIIASFSTREIDECLLHCVANSNCVATNVDTTNDMCELLSAIDCNNQGSQNGDWRVLHKEGEYACVVYEYKGCYLDDPTTRDFDQMAYQGDPANTPNKCANTCADSGYSYMGLQDMDECWCGNSYGLNGAAALDSHCWRNCTGDPAYKCGSAFKNSVYQLVDYRTP</sequence>
<dbReference type="PANTHER" id="PTHR24269">
    <property type="entry name" value="KREMEN PROTEIN"/>
    <property type="match status" value="1"/>
</dbReference>
<dbReference type="AlphaFoldDB" id="A0A8S4Q8A5"/>
<evidence type="ECO:0000256" key="7">
    <source>
        <dbReference type="SAM" id="SignalP"/>
    </source>
</evidence>
<evidence type="ECO:0000256" key="3">
    <source>
        <dbReference type="ARBA" id="ARBA00022729"/>
    </source>
</evidence>
<organism evidence="9 10">
    <name type="scientific">Owenia fusiformis</name>
    <name type="common">Polychaete worm</name>
    <dbReference type="NCBI Taxonomy" id="6347"/>
    <lineage>
        <taxon>Eukaryota</taxon>
        <taxon>Metazoa</taxon>
        <taxon>Spiralia</taxon>
        <taxon>Lophotrochozoa</taxon>
        <taxon>Annelida</taxon>
        <taxon>Polychaeta</taxon>
        <taxon>Sedentaria</taxon>
        <taxon>Canalipalpata</taxon>
        <taxon>Sabellida</taxon>
        <taxon>Oweniida</taxon>
        <taxon>Oweniidae</taxon>
        <taxon>Owenia</taxon>
    </lineage>
</organism>
<evidence type="ECO:0000313" key="10">
    <source>
        <dbReference type="Proteomes" id="UP000749559"/>
    </source>
</evidence>
<dbReference type="PANTHER" id="PTHR24269:SF16">
    <property type="entry name" value="PROTEIN SLG1"/>
    <property type="match status" value="1"/>
</dbReference>
<feature type="chain" id="PRO_5035831383" description="WSC domain-containing protein" evidence="7">
    <location>
        <begin position="21"/>
        <end position="205"/>
    </location>
</feature>
<dbReference type="InterPro" id="IPR002889">
    <property type="entry name" value="WSC_carb-bd"/>
</dbReference>
<evidence type="ECO:0000259" key="8">
    <source>
        <dbReference type="PROSITE" id="PS51212"/>
    </source>
</evidence>
<gene>
    <name evidence="9" type="ORF">OFUS_LOCUS26054</name>
</gene>
<evidence type="ECO:0000256" key="5">
    <source>
        <dbReference type="ARBA" id="ARBA00023136"/>
    </source>
</evidence>
<accession>A0A8S4Q8A5</accession>
<dbReference type="Pfam" id="PF01822">
    <property type="entry name" value="WSC"/>
    <property type="match status" value="1"/>
</dbReference>
<evidence type="ECO:0000256" key="4">
    <source>
        <dbReference type="ARBA" id="ARBA00022989"/>
    </source>
</evidence>
<keyword evidence="4" id="KW-1133">Transmembrane helix</keyword>
<dbReference type="GO" id="GO:0005886">
    <property type="term" value="C:plasma membrane"/>
    <property type="evidence" value="ECO:0007669"/>
    <property type="project" value="TreeGrafter"/>
</dbReference>
<keyword evidence="10" id="KW-1185">Reference proteome</keyword>
<evidence type="ECO:0000256" key="2">
    <source>
        <dbReference type="ARBA" id="ARBA00022692"/>
    </source>
</evidence>
<feature type="signal peptide" evidence="7">
    <location>
        <begin position="1"/>
        <end position="20"/>
    </location>
</feature>